<dbReference type="Proteomes" id="UP000427769">
    <property type="component" value="Chromosome"/>
</dbReference>
<evidence type="ECO:0000256" key="8">
    <source>
        <dbReference type="SAM" id="Phobius"/>
    </source>
</evidence>
<evidence type="ECO:0000256" key="6">
    <source>
        <dbReference type="ARBA" id="ARBA00022989"/>
    </source>
</evidence>
<dbReference type="KEGG" id="dwd:DSCW_03800"/>
<gene>
    <name evidence="9" type="primary">epsH</name>
    <name evidence="9" type="ORF">DSCW_03800</name>
</gene>
<feature type="transmembrane region" description="Helical" evidence="8">
    <location>
        <begin position="218"/>
        <end position="246"/>
    </location>
</feature>
<keyword evidence="5" id="KW-0378">Hydrolase</keyword>
<dbReference type="GO" id="GO:0006508">
    <property type="term" value="P:proteolysis"/>
    <property type="evidence" value="ECO:0007669"/>
    <property type="project" value="UniProtKB-KW"/>
</dbReference>
<evidence type="ECO:0000256" key="7">
    <source>
        <dbReference type="ARBA" id="ARBA00023136"/>
    </source>
</evidence>
<reference evidence="9 10" key="1">
    <citation type="submission" date="2019-11" db="EMBL/GenBank/DDBJ databases">
        <title>Comparative genomics of hydrocarbon-degrading Desulfosarcina strains.</title>
        <authorList>
            <person name="Watanabe M."/>
            <person name="Kojima H."/>
            <person name="Fukui M."/>
        </authorList>
    </citation>
    <scope>NUCLEOTIDE SEQUENCE [LARGE SCALE GENOMIC DNA]</scope>
    <source>
        <strain evidence="9 10">PP31</strain>
    </source>
</reference>
<keyword evidence="4 8" id="KW-0812">Transmembrane</keyword>
<proteinExistence type="predicted"/>
<evidence type="ECO:0000256" key="4">
    <source>
        <dbReference type="ARBA" id="ARBA00022692"/>
    </source>
</evidence>
<sequence length="288" mass="31571">MIESKNRHQTAALNPIMLYTGLVLLFIIAFFPVIRGLVGTWIHSDDNSHGLLILPVSLYIIWQNRANWADLPVQPGRGGKSLVVLTILFYILSYKAGIATLSSLSLVLTIWAVVWALFGKAVFKAVLFPLALLLLMIPVPAQFFSMATIPLQLMVSKVSAVIVRLFDVPVLREGNVIHLPGRTLEVVQACSGLRSLMSLVTLCAIFGYLTLSSNVLRGILIVSSIPAAVLVNIFRVVMMILSIHYMDFDLTGGTPHTVFGVIVFLLALSIVAGFRGILSKWDKKQTDS</sequence>
<dbReference type="GO" id="GO:0005886">
    <property type="term" value="C:plasma membrane"/>
    <property type="evidence" value="ECO:0007669"/>
    <property type="project" value="UniProtKB-SubCell"/>
</dbReference>
<feature type="transmembrane region" description="Helical" evidence="8">
    <location>
        <begin position="110"/>
        <end position="136"/>
    </location>
</feature>
<dbReference type="GO" id="GO:0008233">
    <property type="term" value="F:peptidase activity"/>
    <property type="evidence" value="ECO:0007669"/>
    <property type="project" value="UniProtKB-KW"/>
</dbReference>
<dbReference type="InterPro" id="IPR026392">
    <property type="entry name" value="Exo/Archaeosortase_dom"/>
</dbReference>
<evidence type="ECO:0000256" key="1">
    <source>
        <dbReference type="ARBA" id="ARBA00004651"/>
    </source>
</evidence>
<dbReference type="Pfam" id="PF09721">
    <property type="entry name" value="Exosortase_EpsH"/>
    <property type="match status" value="1"/>
</dbReference>
<organism evidence="9 10">
    <name type="scientific">Desulfosarcina widdelii</name>
    <dbReference type="NCBI Taxonomy" id="947919"/>
    <lineage>
        <taxon>Bacteria</taxon>
        <taxon>Pseudomonadati</taxon>
        <taxon>Thermodesulfobacteriota</taxon>
        <taxon>Desulfobacteria</taxon>
        <taxon>Desulfobacterales</taxon>
        <taxon>Desulfosarcinaceae</taxon>
        <taxon>Desulfosarcina</taxon>
    </lineage>
</organism>
<feature type="transmembrane region" description="Helical" evidence="8">
    <location>
        <begin position="12"/>
        <end position="34"/>
    </location>
</feature>
<dbReference type="OrthoDB" id="9797363at2"/>
<feature type="transmembrane region" description="Helical" evidence="8">
    <location>
        <begin position="186"/>
        <end position="211"/>
    </location>
</feature>
<dbReference type="NCBIfam" id="TIGR02602">
    <property type="entry name" value="8TM_EpsH"/>
    <property type="match status" value="1"/>
</dbReference>
<dbReference type="InterPro" id="IPR013426">
    <property type="entry name" value="EpsH-like"/>
</dbReference>
<feature type="transmembrane region" description="Helical" evidence="8">
    <location>
        <begin position="258"/>
        <end position="278"/>
    </location>
</feature>
<evidence type="ECO:0000313" key="10">
    <source>
        <dbReference type="Proteomes" id="UP000427769"/>
    </source>
</evidence>
<dbReference type="EMBL" id="AP021875">
    <property type="protein sequence ID" value="BBO72963.1"/>
    <property type="molecule type" value="Genomic_DNA"/>
</dbReference>
<keyword evidence="7 8" id="KW-0472">Membrane</keyword>
<protein>
    <submittedName>
        <fullName evidence="9">Exosortase A</fullName>
    </submittedName>
</protein>
<evidence type="ECO:0000313" key="9">
    <source>
        <dbReference type="EMBL" id="BBO72963.1"/>
    </source>
</evidence>
<evidence type="ECO:0000256" key="3">
    <source>
        <dbReference type="ARBA" id="ARBA00022670"/>
    </source>
</evidence>
<keyword evidence="2" id="KW-1003">Cell membrane</keyword>
<keyword evidence="6 8" id="KW-1133">Transmembrane helix</keyword>
<evidence type="ECO:0000256" key="5">
    <source>
        <dbReference type="ARBA" id="ARBA00022801"/>
    </source>
</evidence>
<name>A0A5K7YYG5_9BACT</name>
<dbReference type="AlphaFoldDB" id="A0A5K7YYG5"/>
<dbReference type="NCBIfam" id="TIGR04178">
    <property type="entry name" value="exo_archaeo"/>
    <property type="match status" value="1"/>
</dbReference>
<evidence type="ECO:0000256" key="2">
    <source>
        <dbReference type="ARBA" id="ARBA00022475"/>
    </source>
</evidence>
<dbReference type="InterPro" id="IPR019127">
    <property type="entry name" value="Exosortase"/>
</dbReference>
<keyword evidence="10" id="KW-1185">Reference proteome</keyword>
<keyword evidence="3" id="KW-0645">Protease</keyword>
<dbReference type="RefSeq" id="WP_155302118.1">
    <property type="nucleotide sequence ID" value="NZ_AP021875.1"/>
</dbReference>
<accession>A0A5K7YYG5</accession>
<comment type="subcellular location">
    <subcellularLocation>
        <location evidence="1">Cell membrane</location>
        <topology evidence="1">Multi-pass membrane protein</topology>
    </subcellularLocation>
</comment>